<dbReference type="InterPro" id="IPR042242">
    <property type="entry name" value="RecO_C"/>
</dbReference>
<dbReference type="InterPro" id="IPR003717">
    <property type="entry name" value="RecO"/>
</dbReference>
<reference evidence="10" key="1">
    <citation type="submission" date="2017-02" db="EMBL/GenBank/DDBJ databases">
        <authorList>
            <person name="Varghese N."/>
            <person name="Submissions S."/>
        </authorList>
    </citation>
    <scope>NUCLEOTIDE SEQUENCE [LARGE SCALE GENOMIC DNA]</scope>
    <source>
        <strain evidence="10">DSM 24091</strain>
    </source>
</reference>
<keyword evidence="4 7" id="KW-0233">DNA recombination</keyword>
<organism evidence="9 10">
    <name type="scientific">Sphingobacterium nematocida</name>
    <dbReference type="NCBI Taxonomy" id="1513896"/>
    <lineage>
        <taxon>Bacteria</taxon>
        <taxon>Pseudomonadati</taxon>
        <taxon>Bacteroidota</taxon>
        <taxon>Sphingobacteriia</taxon>
        <taxon>Sphingobacteriales</taxon>
        <taxon>Sphingobacteriaceae</taxon>
        <taxon>Sphingobacterium</taxon>
    </lineage>
</organism>
<name>A0A1T5DK10_9SPHI</name>
<accession>A0A1T5DK10</accession>
<dbReference type="Gene3D" id="1.20.1440.120">
    <property type="entry name" value="Recombination protein O, C-terminal domain"/>
    <property type="match status" value="1"/>
</dbReference>
<dbReference type="InterPro" id="IPR022572">
    <property type="entry name" value="DNA_rep/recomb_RecO_N"/>
</dbReference>
<evidence type="ECO:0000256" key="5">
    <source>
        <dbReference type="ARBA" id="ARBA00023204"/>
    </source>
</evidence>
<comment type="similarity">
    <text evidence="1 7">Belongs to the RecO family.</text>
</comment>
<dbReference type="GO" id="GO:0006310">
    <property type="term" value="P:DNA recombination"/>
    <property type="evidence" value="ECO:0007669"/>
    <property type="project" value="UniProtKB-UniRule"/>
</dbReference>
<dbReference type="STRING" id="1513896.SAMN05660841_02016"/>
<evidence type="ECO:0000256" key="1">
    <source>
        <dbReference type="ARBA" id="ARBA00007452"/>
    </source>
</evidence>
<dbReference type="NCBIfam" id="TIGR00613">
    <property type="entry name" value="reco"/>
    <property type="match status" value="1"/>
</dbReference>
<dbReference type="PANTHER" id="PTHR33991:SF1">
    <property type="entry name" value="DNA REPAIR PROTEIN RECO"/>
    <property type="match status" value="1"/>
</dbReference>
<dbReference type="OrthoDB" id="9789152at2"/>
<dbReference type="SUPFAM" id="SSF50249">
    <property type="entry name" value="Nucleic acid-binding proteins"/>
    <property type="match status" value="1"/>
</dbReference>
<sequence length="240" mass="27811">MLQKTKGIALKVTNYSESSIVTQIFTEDLGLQSYLINGARKPRAKIHVNMLQPLHLLDMVVYVKEDNSLQRIKEAHPAPALLHIPLDIRKSAVALFLNEILYKVLRHQQPDPQLFHFVFQSILWLDQTDLPIQNFHLCFLMKLSRFLGYLPSTTAQSKPYFDLMEGRFINNLPAHSYVLQEPHTSLFSTILGSSYEQSHNLVIKHSDRIYILEQIINFYRLHSDNFGAVNSLEILEEIFH</sequence>
<evidence type="ECO:0000256" key="4">
    <source>
        <dbReference type="ARBA" id="ARBA00023172"/>
    </source>
</evidence>
<dbReference type="Pfam" id="PF11967">
    <property type="entry name" value="RecO_N"/>
    <property type="match status" value="1"/>
</dbReference>
<dbReference type="Proteomes" id="UP000190150">
    <property type="component" value="Unassembled WGS sequence"/>
</dbReference>
<evidence type="ECO:0000313" key="9">
    <source>
        <dbReference type="EMBL" id="SKB71830.1"/>
    </source>
</evidence>
<dbReference type="EMBL" id="FUZF01000007">
    <property type="protein sequence ID" value="SKB71830.1"/>
    <property type="molecule type" value="Genomic_DNA"/>
</dbReference>
<evidence type="ECO:0000259" key="8">
    <source>
        <dbReference type="Pfam" id="PF11967"/>
    </source>
</evidence>
<evidence type="ECO:0000313" key="10">
    <source>
        <dbReference type="Proteomes" id="UP000190150"/>
    </source>
</evidence>
<dbReference type="SUPFAM" id="SSF57863">
    <property type="entry name" value="ArfGap/RecO-like zinc finger"/>
    <property type="match status" value="1"/>
</dbReference>
<dbReference type="InterPro" id="IPR037278">
    <property type="entry name" value="ARFGAP/RecO"/>
</dbReference>
<dbReference type="AlphaFoldDB" id="A0A1T5DK10"/>
<dbReference type="GO" id="GO:0043590">
    <property type="term" value="C:bacterial nucleoid"/>
    <property type="evidence" value="ECO:0007669"/>
    <property type="project" value="TreeGrafter"/>
</dbReference>
<evidence type="ECO:0000256" key="6">
    <source>
        <dbReference type="ARBA" id="ARBA00033409"/>
    </source>
</evidence>
<dbReference type="HAMAP" id="MF_00201">
    <property type="entry name" value="RecO"/>
    <property type="match status" value="1"/>
</dbReference>
<gene>
    <name evidence="7" type="primary">recO</name>
    <name evidence="9" type="ORF">SAMN05660841_02016</name>
</gene>
<keyword evidence="5 7" id="KW-0234">DNA repair</keyword>
<keyword evidence="10" id="KW-1185">Reference proteome</keyword>
<dbReference type="RefSeq" id="WP_079642955.1">
    <property type="nucleotide sequence ID" value="NZ_FUZF01000007.1"/>
</dbReference>
<dbReference type="PANTHER" id="PTHR33991">
    <property type="entry name" value="DNA REPAIR PROTEIN RECO"/>
    <property type="match status" value="1"/>
</dbReference>
<comment type="function">
    <text evidence="7">Involved in DNA repair and RecF pathway recombination.</text>
</comment>
<evidence type="ECO:0000256" key="3">
    <source>
        <dbReference type="ARBA" id="ARBA00022763"/>
    </source>
</evidence>
<dbReference type="Pfam" id="PF02565">
    <property type="entry name" value="RecO_C"/>
    <property type="match status" value="1"/>
</dbReference>
<feature type="domain" description="DNA replication/recombination mediator RecO N-terminal" evidence="8">
    <location>
        <begin position="1"/>
        <end position="76"/>
    </location>
</feature>
<protein>
    <recommendedName>
        <fullName evidence="2 7">DNA repair protein RecO</fullName>
    </recommendedName>
    <alternativeName>
        <fullName evidence="6 7">Recombination protein O</fullName>
    </alternativeName>
</protein>
<proteinExistence type="inferred from homology"/>
<keyword evidence="3 7" id="KW-0227">DNA damage</keyword>
<dbReference type="InterPro" id="IPR012340">
    <property type="entry name" value="NA-bd_OB-fold"/>
</dbReference>
<evidence type="ECO:0000256" key="7">
    <source>
        <dbReference type="HAMAP-Rule" id="MF_00201"/>
    </source>
</evidence>
<evidence type="ECO:0000256" key="2">
    <source>
        <dbReference type="ARBA" id="ARBA00021310"/>
    </source>
</evidence>
<dbReference type="Gene3D" id="2.40.50.140">
    <property type="entry name" value="Nucleic acid-binding proteins"/>
    <property type="match status" value="1"/>
</dbReference>
<dbReference type="GO" id="GO:0006302">
    <property type="term" value="P:double-strand break repair"/>
    <property type="evidence" value="ECO:0007669"/>
    <property type="project" value="TreeGrafter"/>
</dbReference>